<proteinExistence type="predicted"/>
<comment type="caution">
    <text evidence="3">The sequence shown here is derived from an EMBL/GenBank/DDBJ whole genome shotgun (WGS) entry which is preliminary data.</text>
</comment>
<evidence type="ECO:0000256" key="1">
    <source>
        <dbReference type="PIRSR" id="PIRSR006661-1"/>
    </source>
</evidence>
<name>A0A134AHU7_9FIRM</name>
<dbReference type="STRING" id="755172.HMPREF1863_00490"/>
<dbReference type="PANTHER" id="PTHR43169">
    <property type="entry name" value="EXSB FAMILY PROTEIN"/>
    <property type="match status" value="1"/>
</dbReference>
<dbReference type="InterPro" id="IPR022310">
    <property type="entry name" value="NAD/GMP_synthase"/>
</dbReference>
<dbReference type="PANTHER" id="PTHR43169:SF2">
    <property type="entry name" value="NAD_GMP SYNTHASE DOMAIN-CONTAINING PROTEIN"/>
    <property type="match status" value="1"/>
</dbReference>
<dbReference type="Pfam" id="PF02540">
    <property type="entry name" value="NAD_synthase"/>
    <property type="match status" value="1"/>
</dbReference>
<feature type="domain" description="NAD/GMP synthase" evidence="2">
    <location>
        <begin position="19"/>
        <end position="80"/>
    </location>
</feature>
<sequence>MSETEMFEKLRAIIEPYGSVAIAYSGGVDSSFLMAAASEILGADNVLGIYVENDLHPKREKFDAYVMAEMLGWKVKVVSVGLDSDPRIAENTKDRCYYCKRAAFQTIREHAKEAGFSTVMDGTNCDDLGEYRPGLKALGELNIVSPIREAGLGKEDVRKISKSRYDLPTWNKPSNSCLATRIPYGTPLTHENLNIVEKGEIFLHELGYLVCRMRLHGNLARIELPVEDFTKFMSLHRETVSDYFKELGILYTTLDVLGFRSGSQDESLEVK</sequence>
<keyword evidence="4" id="KW-1185">Reference proteome</keyword>
<dbReference type="Proteomes" id="UP000070442">
    <property type="component" value="Unassembled WGS sequence"/>
</dbReference>
<dbReference type="Gene3D" id="3.40.50.620">
    <property type="entry name" value="HUPs"/>
    <property type="match status" value="1"/>
</dbReference>
<dbReference type="CDD" id="cd01990">
    <property type="entry name" value="LarE-like"/>
    <property type="match status" value="1"/>
</dbReference>
<feature type="active site" description="Nucleophile and sulfur donor" evidence="1">
    <location>
        <position position="177"/>
    </location>
</feature>
<dbReference type="OrthoDB" id="9776919at2"/>
<dbReference type="AlphaFoldDB" id="A0A134AHU7"/>
<accession>A0A134AHU7</accession>
<dbReference type="GO" id="GO:0016783">
    <property type="term" value="F:sulfurtransferase activity"/>
    <property type="evidence" value="ECO:0007669"/>
    <property type="project" value="InterPro"/>
</dbReference>
<dbReference type="InterPro" id="IPR052188">
    <property type="entry name" value="Ni-pincer_cofactor_biosynth"/>
</dbReference>
<dbReference type="InterPro" id="IPR014729">
    <property type="entry name" value="Rossmann-like_a/b/a_fold"/>
</dbReference>
<gene>
    <name evidence="3" type="ORF">HMPREF1863_00490</name>
</gene>
<organism evidence="3 4">
    <name type="scientific">Aedoeadaptatus coxii</name>
    <dbReference type="NCBI Taxonomy" id="755172"/>
    <lineage>
        <taxon>Bacteria</taxon>
        <taxon>Bacillati</taxon>
        <taxon>Bacillota</taxon>
        <taxon>Tissierellia</taxon>
        <taxon>Tissierellales</taxon>
        <taxon>Peptoniphilaceae</taxon>
        <taxon>Aedoeadaptatus</taxon>
    </lineage>
</organism>
<dbReference type="EMBL" id="LSDG01000019">
    <property type="protein sequence ID" value="KXB67303.1"/>
    <property type="molecule type" value="Genomic_DNA"/>
</dbReference>
<dbReference type="GO" id="GO:0006163">
    <property type="term" value="P:purine nucleotide metabolic process"/>
    <property type="evidence" value="ECO:0007669"/>
    <property type="project" value="UniProtKB-ARBA"/>
</dbReference>
<evidence type="ECO:0000313" key="4">
    <source>
        <dbReference type="Proteomes" id="UP000070442"/>
    </source>
</evidence>
<dbReference type="SUPFAM" id="SSF52402">
    <property type="entry name" value="Adenine nucleotide alpha hydrolases-like"/>
    <property type="match status" value="1"/>
</dbReference>
<reference evidence="4" key="1">
    <citation type="submission" date="2016-01" db="EMBL/GenBank/DDBJ databases">
        <authorList>
            <person name="Mitreva M."/>
            <person name="Pepin K.H."/>
            <person name="Mihindukulasuriya K.A."/>
            <person name="Fulton R."/>
            <person name="Fronick C."/>
            <person name="O'Laughlin M."/>
            <person name="Miner T."/>
            <person name="Herter B."/>
            <person name="Rosa B.A."/>
            <person name="Cordes M."/>
            <person name="Tomlinson C."/>
            <person name="Wollam A."/>
            <person name="Palsikar V.B."/>
            <person name="Mardis E.R."/>
            <person name="Wilson R.K."/>
        </authorList>
    </citation>
    <scope>NUCLEOTIDE SEQUENCE [LARGE SCALE GENOMIC DNA]</scope>
    <source>
        <strain evidence="4">DNF00729</strain>
    </source>
</reference>
<dbReference type="PATRIC" id="fig|755172.3.peg.468"/>
<evidence type="ECO:0000313" key="3">
    <source>
        <dbReference type="EMBL" id="KXB67303.1"/>
    </source>
</evidence>
<dbReference type="NCBIfam" id="TIGR00268">
    <property type="entry name" value="ATP-dependent sacrificial sulfur transferase LarE"/>
    <property type="match status" value="1"/>
</dbReference>
<evidence type="ECO:0000259" key="2">
    <source>
        <dbReference type="Pfam" id="PF02540"/>
    </source>
</evidence>
<dbReference type="RefSeq" id="WP_068367013.1">
    <property type="nucleotide sequence ID" value="NZ_KQ960171.1"/>
</dbReference>
<dbReference type="PIRSF" id="PIRSF006661">
    <property type="entry name" value="PP-lp_UCP006661"/>
    <property type="match status" value="1"/>
</dbReference>
<protein>
    <submittedName>
        <fullName evidence="3">TIGR00268 family protein</fullName>
    </submittedName>
</protein>
<dbReference type="InterPro" id="IPR005232">
    <property type="entry name" value="LarE"/>
</dbReference>